<evidence type="ECO:0000313" key="1">
    <source>
        <dbReference type="EMBL" id="DAF45880.1"/>
    </source>
</evidence>
<organism evidence="1">
    <name type="scientific">Siphoviridae sp. ct3UN6</name>
    <dbReference type="NCBI Taxonomy" id="2827769"/>
    <lineage>
        <taxon>Viruses</taxon>
        <taxon>Duplodnaviria</taxon>
        <taxon>Heunggongvirae</taxon>
        <taxon>Uroviricota</taxon>
        <taxon>Caudoviricetes</taxon>
    </lineage>
</organism>
<protein>
    <submittedName>
        <fullName evidence="1">Uncharacterized protein</fullName>
    </submittedName>
</protein>
<dbReference type="EMBL" id="BK032520">
    <property type="protein sequence ID" value="DAF45880.1"/>
    <property type="molecule type" value="Genomic_DNA"/>
</dbReference>
<sequence>MGRGRRKKDAKRRTRMTNRNTIRKKMGKKIFFTLTHCHKKIEWGIEQIQL</sequence>
<proteinExistence type="predicted"/>
<name>A0A8S5S4M6_9CAUD</name>
<accession>A0A8S5S4M6</accession>
<reference evidence="1" key="1">
    <citation type="journal article" date="2021" name="Proc. Natl. Acad. Sci. U.S.A.">
        <title>A Catalog of Tens of Thousands of Viruses from Human Metagenomes Reveals Hidden Associations with Chronic Diseases.</title>
        <authorList>
            <person name="Tisza M.J."/>
            <person name="Buck C.B."/>
        </authorList>
    </citation>
    <scope>NUCLEOTIDE SEQUENCE</scope>
    <source>
        <strain evidence="1">Ct3UN6</strain>
    </source>
</reference>